<protein>
    <submittedName>
        <fullName evidence="1">Uncharacterized protein</fullName>
    </submittedName>
</protein>
<organism evidence="1 2">
    <name type="scientific">Catharanthus roseus</name>
    <name type="common">Madagascar periwinkle</name>
    <name type="synonym">Vinca rosea</name>
    <dbReference type="NCBI Taxonomy" id="4058"/>
    <lineage>
        <taxon>Eukaryota</taxon>
        <taxon>Viridiplantae</taxon>
        <taxon>Streptophyta</taxon>
        <taxon>Embryophyta</taxon>
        <taxon>Tracheophyta</taxon>
        <taxon>Spermatophyta</taxon>
        <taxon>Magnoliopsida</taxon>
        <taxon>eudicotyledons</taxon>
        <taxon>Gunneridae</taxon>
        <taxon>Pentapetalae</taxon>
        <taxon>asterids</taxon>
        <taxon>lamiids</taxon>
        <taxon>Gentianales</taxon>
        <taxon>Apocynaceae</taxon>
        <taxon>Rauvolfioideae</taxon>
        <taxon>Vinceae</taxon>
        <taxon>Catharanthinae</taxon>
        <taxon>Catharanthus</taxon>
    </lineage>
</organism>
<reference evidence="2" key="1">
    <citation type="journal article" date="2023" name="Nat. Plants">
        <title>Single-cell RNA sequencing provides a high-resolution roadmap for understanding the multicellular compartmentation of specialized metabolism.</title>
        <authorList>
            <person name="Sun S."/>
            <person name="Shen X."/>
            <person name="Li Y."/>
            <person name="Li Y."/>
            <person name="Wang S."/>
            <person name="Li R."/>
            <person name="Zhang H."/>
            <person name="Shen G."/>
            <person name="Guo B."/>
            <person name="Wei J."/>
            <person name="Xu J."/>
            <person name="St-Pierre B."/>
            <person name="Chen S."/>
            <person name="Sun C."/>
        </authorList>
    </citation>
    <scope>NUCLEOTIDE SEQUENCE [LARGE SCALE GENOMIC DNA]</scope>
</reference>
<gene>
    <name evidence="1" type="ORF">M9H77_37079</name>
</gene>
<evidence type="ECO:0000313" key="1">
    <source>
        <dbReference type="EMBL" id="KAI5651074.1"/>
    </source>
</evidence>
<keyword evidence="2" id="KW-1185">Reference proteome</keyword>
<proteinExistence type="predicted"/>
<dbReference type="EMBL" id="CM044708">
    <property type="protein sequence ID" value="KAI5651074.1"/>
    <property type="molecule type" value="Genomic_DNA"/>
</dbReference>
<dbReference type="Proteomes" id="UP001060085">
    <property type="component" value="Linkage Group LG08"/>
</dbReference>
<sequence length="169" mass="18427">MSPLLILFLISSLLTQHLALVEAAKPKLIIPQITVMGMVYCDICSNNTFSRHSYFLPGVQVKVDCIFKANSPRTTEQIEISVNRSTNKYGMYKLEIPSVDGIECARDKAVGDSCRATLISSSSSACNVPGSRTTSDQIAIKSRQANTCIYSLGALNYRPSKRSIALCGK</sequence>
<name>A0ACB9ZVI0_CATRO</name>
<evidence type="ECO:0000313" key="2">
    <source>
        <dbReference type="Proteomes" id="UP001060085"/>
    </source>
</evidence>
<comment type="caution">
    <text evidence="1">The sequence shown here is derived from an EMBL/GenBank/DDBJ whole genome shotgun (WGS) entry which is preliminary data.</text>
</comment>
<accession>A0ACB9ZVI0</accession>